<gene>
    <name evidence="1" type="ORF">E4U13_007111</name>
</gene>
<proteinExistence type="predicted"/>
<sequence>MMVATTPMKHLQKNTTIPSDRFTLRKTMPLNAFHMKKIIRTRFVGSSMERRAVVGRKGGDYRYNDTEQPELDRLRIKWVPRSAVESSDHIHTVFFLEILSIIGRPDLERPYQNWIFHSRNQ</sequence>
<organism evidence="1 2">
    <name type="scientific">Claviceps humidiphila</name>
    <dbReference type="NCBI Taxonomy" id="1294629"/>
    <lineage>
        <taxon>Eukaryota</taxon>
        <taxon>Fungi</taxon>
        <taxon>Dikarya</taxon>
        <taxon>Ascomycota</taxon>
        <taxon>Pezizomycotina</taxon>
        <taxon>Sordariomycetes</taxon>
        <taxon>Hypocreomycetidae</taxon>
        <taxon>Hypocreales</taxon>
        <taxon>Clavicipitaceae</taxon>
        <taxon>Claviceps</taxon>
    </lineage>
</organism>
<accession>A0A9P7PVJ0</accession>
<protein>
    <submittedName>
        <fullName evidence="1">Uncharacterized protein</fullName>
    </submittedName>
</protein>
<comment type="caution">
    <text evidence="1">The sequence shown here is derived from an EMBL/GenBank/DDBJ whole genome shotgun (WGS) entry which is preliminary data.</text>
</comment>
<evidence type="ECO:0000313" key="2">
    <source>
        <dbReference type="Proteomes" id="UP000732380"/>
    </source>
</evidence>
<reference evidence="1 2" key="1">
    <citation type="journal article" date="2020" name="bioRxiv">
        <title>Whole genome comparisons of ergot fungi reveals the divergence and evolution of species within the genus Claviceps are the result of varying mechanisms driving genome evolution and host range expansion.</title>
        <authorList>
            <person name="Wyka S.A."/>
            <person name="Mondo S.J."/>
            <person name="Liu M."/>
            <person name="Dettman J."/>
            <person name="Nalam V."/>
            <person name="Broders K.D."/>
        </authorList>
    </citation>
    <scope>NUCLEOTIDE SEQUENCE [LARGE SCALE GENOMIC DNA]</scope>
    <source>
        <strain evidence="1 2">LM576</strain>
    </source>
</reference>
<dbReference type="AlphaFoldDB" id="A0A9P7PVJ0"/>
<keyword evidence="2" id="KW-1185">Reference proteome</keyword>
<evidence type="ECO:0000313" key="1">
    <source>
        <dbReference type="EMBL" id="KAG6107105.1"/>
    </source>
</evidence>
<dbReference type="EMBL" id="SRQM01000670">
    <property type="protein sequence ID" value="KAG6107105.1"/>
    <property type="molecule type" value="Genomic_DNA"/>
</dbReference>
<dbReference type="Proteomes" id="UP000732380">
    <property type="component" value="Unassembled WGS sequence"/>
</dbReference>
<name>A0A9P7PVJ0_9HYPO</name>